<dbReference type="InterPro" id="IPR058755">
    <property type="entry name" value="Fn1-VW_OTOGL"/>
</dbReference>
<dbReference type="KEGG" id="tsr:106545201"/>
<accession>A0A6I9XTV0</accession>
<dbReference type="Proteomes" id="UP000504617">
    <property type="component" value="Unplaced"/>
</dbReference>
<organism evidence="2 3">
    <name type="scientific">Thamnophis sirtalis</name>
    <dbReference type="NCBI Taxonomy" id="35019"/>
    <lineage>
        <taxon>Eukaryota</taxon>
        <taxon>Metazoa</taxon>
        <taxon>Chordata</taxon>
        <taxon>Craniata</taxon>
        <taxon>Vertebrata</taxon>
        <taxon>Euteleostomi</taxon>
        <taxon>Lepidosauria</taxon>
        <taxon>Squamata</taxon>
        <taxon>Bifurcata</taxon>
        <taxon>Unidentata</taxon>
        <taxon>Episquamata</taxon>
        <taxon>Toxicofera</taxon>
        <taxon>Serpentes</taxon>
        <taxon>Colubroidea</taxon>
        <taxon>Colubridae</taxon>
        <taxon>Natricinae</taxon>
        <taxon>Thamnophis</taxon>
    </lineage>
</organism>
<keyword evidence="2" id="KW-1185">Reference proteome</keyword>
<sequence>MLKEGEKLVLDDKFQNNTEDVCHCAKYKCSKDKVCLNNERGILLPGQSIVEHSSSGICHISYCTSVLDPATKFYQMNTSIIDCAARCKSHQVYERPKDLTTCCGKCKNVSCVYTFTNGTISYFKLVAFVLIEFPYVKKEKGSLWMAIPLTDVALIISV</sequence>
<evidence type="ECO:0000313" key="2">
    <source>
        <dbReference type="Proteomes" id="UP000504617"/>
    </source>
</evidence>
<reference evidence="3" key="1">
    <citation type="submission" date="2025-08" db="UniProtKB">
        <authorList>
            <consortium name="RefSeq"/>
        </authorList>
    </citation>
    <scope>IDENTIFICATION</scope>
    <source>
        <tissue evidence="3">Skeletal muscle</tissue>
    </source>
</reference>
<evidence type="ECO:0000259" key="1">
    <source>
        <dbReference type="Pfam" id="PF25960"/>
    </source>
</evidence>
<feature type="non-terminal residue" evidence="3">
    <location>
        <position position="158"/>
    </location>
</feature>
<dbReference type="GeneID" id="106545201"/>
<dbReference type="AlphaFoldDB" id="A0A6I9XTV0"/>
<name>A0A6I9XTV0_9SAUR</name>
<dbReference type="RefSeq" id="XP_013917161.1">
    <property type="nucleotide sequence ID" value="XM_014061686.1"/>
</dbReference>
<dbReference type="OrthoDB" id="8921018at2759"/>
<evidence type="ECO:0000313" key="3">
    <source>
        <dbReference type="RefSeq" id="XP_013917161.1"/>
    </source>
</evidence>
<proteinExistence type="predicted"/>
<protein>
    <submittedName>
        <fullName evidence="3">Otogelin-like</fullName>
    </submittedName>
</protein>
<dbReference type="Pfam" id="PF25960">
    <property type="entry name" value="Fn1-VW_OTOGL"/>
    <property type="match status" value="1"/>
</dbReference>
<gene>
    <name evidence="3" type="primary">LOC106545201</name>
</gene>
<feature type="domain" description="Otogelin-like Fn1-VW hybrid" evidence="1">
    <location>
        <begin position="15"/>
        <end position="79"/>
    </location>
</feature>